<evidence type="ECO:0000313" key="3">
    <source>
        <dbReference type="Proteomes" id="UP000308181"/>
    </source>
</evidence>
<keyword evidence="3" id="KW-1185">Reference proteome</keyword>
<comment type="caution">
    <text evidence="2">The sequence shown here is derived from an EMBL/GenBank/DDBJ whole genome shotgun (WGS) entry which is preliminary data.</text>
</comment>
<proteinExistence type="predicted"/>
<dbReference type="RefSeq" id="WP_136825527.1">
    <property type="nucleotide sequence ID" value="NZ_SWBP01000002.1"/>
</dbReference>
<feature type="signal peptide" evidence="1">
    <location>
        <begin position="1"/>
        <end position="22"/>
    </location>
</feature>
<dbReference type="InterPro" id="IPR055151">
    <property type="entry name" value="GH113"/>
</dbReference>
<dbReference type="Proteomes" id="UP000308181">
    <property type="component" value="Unassembled WGS sequence"/>
</dbReference>
<evidence type="ECO:0000313" key="2">
    <source>
        <dbReference type="EMBL" id="TKB98713.1"/>
    </source>
</evidence>
<dbReference type="CDD" id="cd19608">
    <property type="entry name" value="GH113_mannanase-like"/>
    <property type="match status" value="1"/>
</dbReference>
<dbReference type="AlphaFoldDB" id="A0A4V5P0P3"/>
<gene>
    <name evidence="2" type="ORF">FA046_06240</name>
</gene>
<dbReference type="EMBL" id="SWBP01000002">
    <property type="protein sequence ID" value="TKB98713.1"/>
    <property type="molecule type" value="Genomic_DNA"/>
</dbReference>
<dbReference type="Pfam" id="PF22612">
    <property type="entry name" value="GH113"/>
    <property type="match status" value="1"/>
</dbReference>
<name>A0A4V5P0P3_9SPHI</name>
<dbReference type="InterPro" id="IPR017853">
    <property type="entry name" value="GH"/>
</dbReference>
<protein>
    <recommendedName>
        <fullName evidence="4">Glycoside hydrolase</fullName>
    </recommendedName>
</protein>
<keyword evidence="1" id="KW-0732">Signal</keyword>
<accession>A0A4V5P0P3</accession>
<dbReference type="OrthoDB" id="9773531at2"/>
<dbReference type="PROSITE" id="PS51257">
    <property type="entry name" value="PROKAR_LIPOPROTEIN"/>
    <property type="match status" value="1"/>
</dbReference>
<sequence>MRVGNIKFILTAVIFFISCSQAESQKVNSEAYLASNSKKGETKYAASSKINGVNFVAPSRAIDNTWTNGLKQINSSWVAFVPYAFSKVGLANVNYEPDRQYWGESVEGVRVNIKQAHEAGLKVMLKPQVWMQRGWIGDFDLSTEEEWKTWETDYKRYIMYFVKVAAEESAEMICIGTEYRNAAKKRPDFWLALIKDIRSQYKGQLTYCANWDDYEQVTFWKELDFVGMSGYFPLSEAQNPSVSDLQKNWKPIKDKLKKYSNKIGKPVLFTEYGYRSMEQPAWRSWEKENQPVVTNHDAQATAYEALFKTFWQENWFAGGFAWKWYTSFRRMDPTNNNDWTPQNKKAQEVMKAFYGK</sequence>
<feature type="chain" id="PRO_5020797616" description="Glycoside hydrolase" evidence="1">
    <location>
        <begin position="23"/>
        <end position="356"/>
    </location>
</feature>
<dbReference type="Gene3D" id="3.20.20.80">
    <property type="entry name" value="Glycosidases"/>
    <property type="match status" value="1"/>
</dbReference>
<evidence type="ECO:0008006" key="4">
    <source>
        <dbReference type="Google" id="ProtNLM"/>
    </source>
</evidence>
<evidence type="ECO:0000256" key="1">
    <source>
        <dbReference type="SAM" id="SignalP"/>
    </source>
</evidence>
<organism evidence="2 3">
    <name type="scientific">Pedobacter cryophilus</name>
    <dbReference type="NCBI Taxonomy" id="2571271"/>
    <lineage>
        <taxon>Bacteria</taxon>
        <taxon>Pseudomonadati</taxon>
        <taxon>Bacteroidota</taxon>
        <taxon>Sphingobacteriia</taxon>
        <taxon>Sphingobacteriales</taxon>
        <taxon>Sphingobacteriaceae</taxon>
        <taxon>Pedobacter</taxon>
    </lineage>
</organism>
<reference evidence="2 3" key="1">
    <citation type="submission" date="2019-04" db="EMBL/GenBank/DDBJ databases">
        <title>Pedobacter sp. AR-3-17 sp. nov., isolated from Arctic soil.</title>
        <authorList>
            <person name="Dahal R.H."/>
            <person name="Kim D.-U."/>
        </authorList>
    </citation>
    <scope>NUCLEOTIDE SEQUENCE [LARGE SCALE GENOMIC DNA]</scope>
    <source>
        <strain evidence="2 3">AR-3-17</strain>
    </source>
</reference>
<dbReference type="SUPFAM" id="SSF51445">
    <property type="entry name" value="(Trans)glycosidases"/>
    <property type="match status" value="1"/>
</dbReference>